<keyword evidence="1" id="KW-0812">Transmembrane</keyword>
<evidence type="ECO:0008006" key="4">
    <source>
        <dbReference type="Google" id="ProtNLM"/>
    </source>
</evidence>
<keyword evidence="1" id="KW-0472">Membrane</keyword>
<comment type="caution">
    <text evidence="2">The sequence shown here is derived from an EMBL/GenBank/DDBJ whole genome shotgun (WGS) entry which is preliminary data.</text>
</comment>
<dbReference type="AlphaFoldDB" id="A0A2P5I3J8"/>
<name>A0A2P5I3J8_DIAHE</name>
<feature type="transmembrane region" description="Helical" evidence="1">
    <location>
        <begin position="176"/>
        <end position="201"/>
    </location>
</feature>
<accession>A0A2P5I3J8</accession>
<sequence>MTQLPSGAEGAISGVLVWALICLLANLLILWLLVQSNEKGSYLFFISSAALIANSTSIAQLFMLITNYEDIMWDRLRYLKYLAKTGIPAIVALNSYDTGADKILSSMRWACFNIEVGLAFCWSFQLMQSVYGLAQSPSMTRPLALINRIGKPLVMILPVIQAGLLELTSLKKSAFWYFFTADILYVLSCLGGLFMLGLIFLEYIQTRLLLRKITTSGASAKFGSLQQRPSSIHDRWLVVRVTVPMVFLAAFEGYNIVVQLTYNHMDLSDSLTTEPDLSASKAQSIIASFIPGCVAGLFLLICFGTTRQFRRKLYKTFVPLRFQRAYSDQSMTSSRASYAAMDNDPGVLSRQRRLSMERKMEIQVTTEVEIKMEIFDKSAPTEYSAEHHWDDVSPILPGRSRGHGGSAHDL</sequence>
<feature type="transmembrane region" description="Helical" evidence="1">
    <location>
        <begin position="40"/>
        <end position="66"/>
    </location>
</feature>
<evidence type="ECO:0000313" key="2">
    <source>
        <dbReference type="EMBL" id="POS77079.1"/>
    </source>
</evidence>
<keyword evidence="3" id="KW-1185">Reference proteome</keyword>
<feature type="transmembrane region" description="Helical" evidence="1">
    <location>
        <begin position="12"/>
        <end position="34"/>
    </location>
</feature>
<organism evidence="2 3">
    <name type="scientific">Diaporthe helianthi</name>
    <dbReference type="NCBI Taxonomy" id="158607"/>
    <lineage>
        <taxon>Eukaryota</taxon>
        <taxon>Fungi</taxon>
        <taxon>Dikarya</taxon>
        <taxon>Ascomycota</taxon>
        <taxon>Pezizomycotina</taxon>
        <taxon>Sordariomycetes</taxon>
        <taxon>Sordariomycetidae</taxon>
        <taxon>Diaporthales</taxon>
        <taxon>Diaporthaceae</taxon>
        <taxon>Diaporthe</taxon>
    </lineage>
</organism>
<proteinExistence type="predicted"/>
<dbReference type="InParanoid" id="A0A2P5I3J8"/>
<evidence type="ECO:0000256" key="1">
    <source>
        <dbReference type="SAM" id="Phobius"/>
    </source>
</evidence>
<dbReference type="EMBL" id="MAVT02000303">
    <property type="protein sequence ID" value="POS77079.1"/>
    <property type="molecule type" value="Genomic_DNA"/>
</dbReference>
<dbReference type="OrthoDB" id="5287295at2759"/>
<evidence type="ECO:0000313" key="3">
    <source>
        <dbReference type="Proteomes" id="UP000094444"/>
    </source>
</evidence>
<keyword evidence="1" id="KW-1133">Transmembrane helix</keyword>
<feature type="transmembrane region" description="Helical" evidence="1">
    <location>
        <begin position="237"/>
        <end position="262"/>
    </location>
</feature>
<dbReference type="Proteomes" id="UP000094444">
    <property type="component" value="Unassembled WGS sequence"/>
</dbReference>
<gene>
    <name evidence="2" type="ORF">DHEL01_v204540</name>
</gene>
<reference evidence="2" key="1">
    <citation type="submission" date="2017-09" db="EMBL/GenBank/DDBJ databases">
        <title>Polyketide synthases of a Diaporthe helianthi virulent isolate.</title>
        <authorList>
            <person name="Baroncelli R."/>
        </authorList>
    </citation>
    <scope>NUCLEOTIDE SEQUENCE [LARGE SCALE GENOMIC DNA]</scope>
    <source>
        <strain evidence="2">7/96</strain>
    </source>
</reference>
<protein>
    <recommendedName>
        <fullName evidence="4">Pheromone receptor</fullName>
    </recommendedName>
</protein>
<feature type="transmembrane region" description="Helical" evidence="1">
    <location>
        <begin position="282"/>
        <end position="303"/>
    </location>
</feature>